<evidence type="ECO:0000256" key="6">
    <source>
        <dbReference type="ARBA" id="ARBA00022837"/>
    </source>
</evidence>
<feature type="compositionally biased region" description="Basic and acidic residues" evidence="16">
    <location>
        <begin position="470"/>
        <end position="483"/>
    </location>
</feature>
<dbReference type="SUPFAM" id="SSF56112">
    <property type="entry name" value="Protein kinase-like (PK-like)"/>
    <property type="match status" value="1"/>
</dbReference>
<keyword evidence="8 15" id="KW-0112">Calmodulin-binding</keyword>
<gene>
    <name evidence="19" type="primary">EEF2K</name>
</gene>
<comment type="activity regulation">
    <text evidence="15">Undergoes calcium/calmodulin-dependent intramolecular autophosphorylation, and this results in it becoming partially calcium/calmodulin-independent.</text>
</comment>
<dbReference type="GO" id="GO:0031037">
    <property type="term" value="P:myosin II filament disassembly"/>
    <property type="evidence" value="ECO:0007669"/>
    <property type="project" value="TreeGrafter"/>
</dbReference>
<dbReference type="PROSITE" id="PS51158">
    <property type="entry name" value="ALPHA_KINASE"/>
    <property type="match status" value="1"/>
</dbReference>
<dbReference type="SUPFAM" id="SSF81901">
    <property type="entry name" value="HCP-like"/>
    <property type="match status" value="1"/>
</dbReference>
<reference evidence="19" key="1">
    <citation type="submission" date="2025-08" db="UniProtKB">
        <authorList>
            <consortium name="RefSeq"/>
        </authorList>
    </citation>
    <scope>IDENTIFICATION</scope>
</reference>
<dbReference type="GO" id="GO:1903013">
    <property type="term" value="P:response to differentiation-inducing factor 1"/>
    <property type="evidence" value="ECO:0007669"/>
    <property type="project" value="TreeGrafter"/>
</dbReference>
<evidence type="ECO:0000256" key="2">
    <source>
        <dbReference type="ARBA" id="ARBA00022553"/>
    </source>
</evidence>
<evidence type="ECO:0000256" key="3">
    <source>
        <dbReference type="ARBA" id="ARBA00022679"/>
    </source>
</evidence>
<evidence type="ECO:0000256" key="7">
    <source>
        <dbReference type="ARBA" id="ARBA00022840"/>
    </source>
</evidence>
<dbReference type="GO" id="GO:0004686">
    <property type="term" value="F:elongation factor-2 kinase activity"/>
    <property type="evidence" value="ECO:0007669"/>
    <property type="project" value="UniProtKB-UniRule"/>
</dbReference>
<dbReference type="Proteomes" id="UP000515159">
    <property type="component" value="Chromosome 11"/>
</dbReference>
<dbReference type="FunFam" id="1.25.40.10:FF:000229">
    <property type="entry name" value="Eukaryotic elongation factor 2 kinase"/>
    <property type="match status" value="1"/>
</dbReference>
<evidence type="ECO:0000256" key="4">
    <source>
        <dbReference type="ARBA" id="ARBA00022741"/>
    </source>
</evidence>
<evidence type="ECO:0000256" key="12">
    <source>
        <dbReference type="ARBA" id="ARBA00064266"/>
    </source>
</evidence>
<dbReference type="InterPro" id="IPR011990">
    <property type="entry name" value="TPR-like_helical_dom_sf"/>
</dbReference>
<feature type="compositionally biased region" description="Basic and acidic residues" evidence="16">
    <location>
        <begin position="422"/>
        <end position="436"/>
    </location>
</feature>
<dbReference type="InterPro" id="IPR047588">
    <property type="entry name" value="eEF2K_a_kinase_dom"/>
</dbReference>
<dbReference type="Gene3D" id="3.20.200.10">
    <property type="entry name" value="MHCK/EF2 kinase"/>
    <property type="match status" value="1"/>
</dbReference>
<dbReference type="FunFam" id="3.20.200.10:FF:000002">
    <property type="entry name" value="Eukaryotic elongation factor 2 kinase"/>
    <property type="match status" value="1"/>
</dbReference>
<feature type="region of interest" description="Disordered" evidence="16">
    <location>
        <begin position="470"/>
        <end position="494"/>
    </location>
</feature>
<feature type="domain" description="Alpha-type protein kinase" evidence="17">
    <location>
        <begin position="117"/>
        <end position="327"/>
    </location>
</feature>
<dbReference type="SMART" id="SM00811">
    <property type="entry name" value="Alpha_kinase"/>
    <property type="match status" value="1"/>
</dbReference>
<keyword evidence="5 15" id="KW-0418">Kinase</keyword>
<dbReference type="PIRSF" id="PIRSF038139">
    <property type="entry name" value="Elongation_factor_2_kinase"/>
    <property type="match status" value="1"/>
</dbReference>
<evidence type="ECO:0000256" key="14">
    <source>
        <dbReference type="ARBA" id="ARBA00067847"/>
    </source>
</evidence>
<dbReference type="Pfam" id="PF02816">
    <property type="entry name" value="Alpha_kinase"/>
    <property type="match status" value="1"/>
</dbReference>
<dbReference type="RefSeq" id="XP_033819324.1">
    <property type="nucleotide sequence ID" value="XM_033963433.1"/>
</dbReference>
<keyword evidence="9" id="KW-0007">Acetylation</keyword>
<organism evidence="18 19">
    <name type="scientific">Geotrypetes seraphini</name>
    <name type="common">Gaboon caecilian</name>
    <name type="synonym">Caecilia seraphini</name>
    <dbReference type="NCBI Taxonomy" id="260995"/>
    <lineage>
        <taxon>Eukaryota</taxon>
        <taxon>Metazoa</taxon>
        <taxon>Chordata</taxon>
        <taxon>Craniata</taxon>
        <taxon>Vertebrata</taxon>
        <taxon>Euteleostomi</taxon>
        <taxon>Amphibia</taxon>
        <taxon>Gymnophiona</taxon>
        <taxon>Geotrypetes</taxon>
    </lineage>
</organism>
<proteinExistence type="inferred from homology"/>
<dbReference type="CDD" id="cd16967">
    <property type="entry name" value="Alpha_kinase_eEF2K"/>
    <property type="match status" value="1"/>
</dbReference>
<accession>A0A6P8SKD0</accession>
<name>A0A6P8SKD0_GEOSA</name>
<comment type="function">
    <text evidence="10">Threonine kinase that regulates protein synthesis by controlling the rate of peptide chain elongation. Upon activation by a variety of upstream kinases including AMPK or TRPM7, phosphorylates the elongation factor EEF2 at a single site, renders it unable to bind ribosomes and thus inactive. In turn, the rate of protein synthesis is reduced.</text>
</comment>
<dbReference type="GO" id="GO:0005509">
    <property type="term" value="F:calcium ion binding"/>
    <property type="evidence" value="ECO:0007669"/>
    <property type="project" value="UniProtKB-UniRule"/>
</dbReference>
<dbReference type="InterPro" id="IPR051852">
    <property type="entry name" value="Alpha-type_PK"/>
</dbReference>
<keyword evidence="18" id="KW-1185">Reference proteome</keyword>
<feature type="region of interest" description="Disordered" evidence="16">
    <location>
        <begin position="422"/>
        <end position="458"/>
    </location>
</feature>
<comment type="catalytic activity">
    <reaction evidence="15">
        <text>[translation elongation factor 2] + ATP = [translation elongation factor 2]-phosphate + ADP + H(+)</text>
        <dbReference type="Rhea" id="RHEA:21436"/>
        <dbReference type="Rhea" id="RHEA-COMP:11268"/>
        <dbReference type="Rhea" id="RHEA-COMP:11269"/>
        <dbReference type="ChEBI" id="CHEBI:15378"/>
        <dbReference type="ChEBI" id="CHEBI:30616"/>
        <dbReference type="ChEBI" id="CHEBI:43176"/>
        <dbReference type="ChEBI" id="CHEBI:68546"/>
        <dbReference type="ChEBI" id="CHEBI:456216"/>
        <dbReference type="EC" id="2.7.11.20"/>
    </reaction>
</comment>
<dbReference type="GO" id="GO:0005524">
    <property type="term" value="F:ATP binding"/>
    <property type="evidence" value="ECO:0007669"/>
    <property type="project" value="UniProtKB-UniRule"/>
</dbReference>
<dbReference type="Gene3D" id="3.30.200.20">
    <property type="entry name" value="Phosphorylase Kinase, domain 1"/>
    <property type="match status" value="2"/>
</dbReference>
<evidence type="ECO:0000256" key="9">
    <source>
        <dbReference type="ARBA" id="ARBA00022990"/>
    </source>
</evidence>
<evidence type="ECO:0000256" key="13">
    <source>
        <dbReference type="ARBA" id="ARBA00066872"/>
    </source>
</evidence>
<evidence type="ECO:0000256" key="15">
    <source>
        <dbReference type="PIRNR" id="PIRNR038139"/>
    </source>
</evidence>
<dbReference type="InterPro" id="IPR017400">
    <property type="entry name" value="eEF-2K"/>
</dbReference>
<keyword evidence="2" id="KW-0597">Phosphoprotein</keyword>
<dbReference type="CTD" id="29904"/>
<dbReference type="EC" id="2.7.11.20" evidence="13 15"/>
<evidence type="ECO:0000256" key="11">
    <source>
        <dbReference type="ARBA" id="ARBA00061584"/>
    </source>
</evidence>
<evidence type="ECO:0000256" key="5">
    <source>
        <dbReference type="ARBA" id="ARBA00022777"/>
    </source>
</evidence>
<feature type="region of interest" description="Disordered" evidence="16">
    <location>
        <begin position="354"/>
        <end position="386"/>
    </location>
</feature>
<evidence type="ECO:0000313" key="18">
    <source>
        <dbReference type="Proteomes" id="UP000515159"/>
    </source>
</evidence>
<evidence type="ECO:0000256" key="10">
    <source>
        <dbReference type="ARBA" id="ARBA00056154"/>
    </source>
</evidence>
<keyword evidence="19" id="KW-0251">Elongation factor</keyword>
<evidence type="ECO:0000256" key="1">
    <source>
        <dbReference type="ARBA" id="ARBA00022527"/>
    </source>
</evidence>
<feature type="compositionally biased region" description="Basic and acidic residues" evidence="16">
    <location>
        <begin position="445"/>
        <end position="458"/>
    </location>
</feature>
<dbReference type="PANTHER" id="PTHR45992:SF2">
    <property type="entry name" value="EUKARYOTIC ELONGATION FACTOR 2 KINASE"/>
    <property type="match status" value="1"/>
</dbReference>
<keyword evidence="1 15" id="KW-0723">Serine/threonine-protein kinase</keyword>
<sequence length="743" mass="84511">MAEEELIFGMEGIENAQPTRGGSADYSHSDSEEEEDGYYICPITDDPATNKASDGRNSNYYNNLVRNEDYGSSSSPRNSFQFREAWKHAIQKAKQMPDPWAEFHLEDIATEHATRHRYNAVTGEWVEDEVLIKMAAQPFGRGAMRECYRTKKLSNFSHKLQWKGASNYVAKHYIETVDRDVYFEDVRLQMEAKLWGEEYNRHKPPKQVDIVQMCIIEMKSRPGKPLFHLEHYIEGKYIKYNSNSGFVRDDNIRLTPQAFSHFTFERSGHQLIVVDIQGVGDLYTDPQIHTDRGTDFGDGNLGVRGMALFFHSHACNRICKSMKLTPFDLSPKEKAALDHSNKLLQSAQTVLRGSEEKCGSSRVRTISGSRPPLLSRLSENSGDETMSDVAFDSLPCSPSSATPQGHKFDLLGWPVFNDDNLVHDDSDTLDNQRDSENGGDSGCPSERRSESEDMDPREKGHLHYIRRHCESDDDSFGKRKADLNKPPVIPKNNPRHTLVSVEKWNLYHSSRVHVHRPSCVAVEVQRLNALELEKKIGKSILGKVHLAMVRYHEGGRFCDKDKEWDQESAIFHLEHAAHCGELEAIVGLGLMYSQLPHHILTDVNVEATEENRRKGFNYLLMAAEAGDRPSMIHVARSYDTGANLGSDRMKDWQEALNWYDLALNMTDYDEGGEYDGTQDEPKYLLLAREAEMLMTGGFNLEKDPQRSGDLFTEAAEAAMEAMKGRLANQYYQKAEEAWAMMEE</sequence>
<feature type="region of interest" description="Disordered" evidence="16">
    <location>
        <begin position="1"/>
        <end position="35"/>
    </location>
</feature>
<comment type="subunit">
    <text evidence="12">Monomer or homodimer. Interacts with Calmodulin/CALM1; this interaction is strictly required for phosphorylation activity.</text>
</comment>
<protein>
    <recommendedName>
        <fullName evidence="14 15">Eukaryotic elongation factor 2 kinase</fullName>
        <ecNumber evidence="13 15">2.7.11.20</ecNumber>
    </recommendedName>
</protein>
<dbReference type="InterPro" id="IPR011009">
    <property type="entry name" value="Kinase-like_dom_sf"/>
</dbReference>
<dbReference type="FunFam" id="3.30.200.20:FF:000230">
    <property type="entry name" value="Eukaryotic elongation factor 2 kinase"/>
    <property type="match status" value="1"/>
</dbReference>
<keyword evidence="6 15" id="KW-0106">Calcium</keyword>
<evidence type="ECO:0000256" key="8">
    <source>
        <dbReference type="ARBA" id="ARBA00022860"/>
    </source>
</evidence>
<comment type="similarity">
    <text evidence="11 15">Belongs to the protein kinase superfamily. Alpha-type protein kinase family.</text>
</comment>
<dbReference type="PANTHER" id="PTHR45992">
    <property type="entry name" value="EUKARYOTIC ELONGATION FACTOR 2 KINASE-RELATED"/>
    <property type="match status" value="1"/>
</dbReference>
<dbReference type="GO" id="GO:0003746">
    <property type="term" value="F:translation elongation factor activity"/>
    <property type="evidence" value="ECO:0007669"/>
    <property type="project" value="UniProtKB-KW"/>
</dbReference>
<keyword evidence="3 15" id="KW-0808">Transferase</keyword>
<dbReference type="Gene3D" id="1.25.40.10">
    <property type="entry name" value="Tetratricopeptide repeat domain"/>
    <property type="match status" value="1"/>
</dbReference>
<evidence type="ECO:0000259" key="17">
    <source>
        <dbReference type="PROSITE" id="PS51158"/>
    </source>
</evidence>
<keyword evidence="4 15" id="KW-0547">Nucleotide-binding</keyword>
<keyword evidence="19" id="KW-0648">Protein biosynthesis</keyword>
<evidence type="ECO:0000256" key="16">
    <source>
        <dbReference type="SAM" id="MobiDB-lite"/>
    </source>
</evidence>
<evidence type="ECO:0000313" key="19">
    <source>
        <dbReference type="RefSeq" id="XP_033819324.1"/>
    </source>
</evidence>
<keyword evidence="7 15" id="KW-0067">ATP-binding</keyword>
<dbReference type="GeneID" id="117369220"/>
<dbReference type="FunFam" id="3.30.200.20:FF:000336">
    <property type="entry name" value="Eukaryotic elongation factor 2 kinase"/>
    <property type="match status" value="1"/>
</dbReference>
<dbReference type="GO" id="GO:0005516">
    <property type="term" value="F:calmodulin binding"/>
    <property type="evidence" value="ECO:0007669"/>
    <property type="project" value="UniProtKB-UniRule"/>
</dbReference>
<feature type="compositionally biased region" description="Low complexity" evidence="16">
    <location>
        <begin position="369"/>
        <end position="378"/>
    </location>
</feature>
<dbReference type="AlphaFoldDB" id="A0A6P8SKD0"/>
<dbReference type="InterPro" id="IPR004166">
    <property type="entry name" value="a-kinase_dom"/>
</dbReference>